<dbReference type="AlphaFoldDB" id="A0A0D8J1V8"/>
<dbReference type="Proteomes" id="UP000472755">
    <property type="component" value="Unassembled WGS sequence"/>
</dbReference>
<dbReference type="GO" id="GO:0003677">
    <property type="term" value="F:DNA binding"/>
    <property type="evidence" value="ECO:0007669"/>
    <property type="project" value="InterPro"/>
</dbReference>
<accession>A0A0D8J1V8</accession>
<evidence type="ECO:0000313" key="2">
    <source>
        <dbReference type="EMBL" id="KJF40541.1"/>
    </source>
</evidence>
<dbReference type="Proteomes" id="UP000053433">
    <property type="component" value="Unassembled WGS sequence"/>
</dbReference>
<evidence type="ECO:0000313" key="6">
    <source>
        <dbReference type="EMBL" id="MTS50143.1"/>
    </source>
</evidence>
<evidence type="ECO:0000313" key="11">
    <source>
        <dbReference type="Proteomes" id="UP000472755"/>
    </source>
</evidence>
<dbReference type="EMBL" id="VUNJ01000001">
    <property type="protein sequence ID" value="MST90350.1"/>
    <property type="molecule type" value="Genomic_DNA"/>
</dbReference>
<comment type="caution">
    <text evidence="2">The sequence shown here is derived from an EMBL/GenBank/DDBJ whole genome shotgun (WGS) entry which is preliminary data.</text>
</comment>
<dbReference type="Proteomes" id="UP000449193">
    <property type="component" value="Unassembled WGS sequence"/>
</dbReference>
<dbReference type="Pfam" id="PF12002">
    <property type="entry name" value="MgsA_C"/>
    <property type="match status" value="1"/>
</dbReference>
<proteinExistence type="predicted"/>
<name>A0A0D8J1V8_9FIRM</name>
<organism evidence="2 7">
    <name type="scientific">Ruthenibacterium lactatiformans</name>
    <dbReference type="NCBI Taxonomy" id="1550024"/>
    <lineage>
        <taxon>Bacteria</taxon>
        <taxon>Bacillati</taxon>
        <taxon>Bacillota</taxon>
        <taxon>Clostridia</taxon>
        <taxon>Eubacteriales</taxon>
        <taxon>Oscillospiraceae</taxon>
        <taxon>Ruthenibacterium</taxon>
    </lineage>
</organism>
<dbReference type="Proteomes" id="UP000032483">
    <property type="component" value="Unassembled WGS sequence"/>
</dbReference>
<dbReference type="GeneID" id="42856268"/>
<keyword evidence="7" id="KW-1185">Reference proteome</keyword>
<protein>
    <recommendedName>
        <fullName evidence="1">MgsA AAA+ ATPase C-terminal domain-containing protein</fullName>
    </recommendedName>
</protein>
<dbReference type="EMBL" id="WMZR01000001">
    <property type="protein sequence ID" value="MTS50143.1"/>
    <property type="molecule type" value="Genomic_DNA"/>
</dbReference>
<reference evidence="3 8" key="2">
    <citation type="submission" date="2015-10" db="EMBL/GenBank/DDBJ databases">
        <title>A novel member of the family Ruminococcaceae isolated from human faeces.</title>
        <authorList>
            <person name="Shkoporov A.N."/>
            <person name="Chaplin A.V."/>
            <person name="Motuzova O.V."/>
            <person name="Kafarskaia L.I."/>
            <person name="Efimov B.A."/>
        </authorList>
    </citation>
    <scope>NUCLEOTIDE SEQUENCE [LARGE SCALE GENOMIC DNA]</scope>
    <source>
        <strain evidence="3 8">668</strain>
    </source>
</reference>
<dbReference type="Gene3D" id="1.20.272.10">
    <property type="match status" value="1"/>
</dbReference>
<evidence type="ECO:0000313" key="4">
    <source>
        <dbReference type="EMBL" id="MST90350.1"/>
    </source>
</evidence>
<evidence type="ECO:0000313" key="8">
    <source>
        <dbReference type="Proteomes" id="UP000053433"/>
    </source>
</evidence>
<accession>A0A0W7TTT2</accession>
<dbReference type="SUPFAM" id="SSF48019">
    <property type="entry name" value="post-AAA+ oligomerization domain-like"/>
    <property type="match status" value="1"/>
</dbReference>
<dbReference type="EMBL" id="LMUA01000004">
    <property type="protein sequence ID" value="KUE77232.1"/>
    <property type="molecule type" value="Genomic_DNA"/>
</dbReference>
<dbReference type="EMBL" id="JXXK01000006">
    <property type="protein sequence ID" value="KJF40541.1"/>
    <property type="molecule type" value="Genomic_DNA"/>
</dbReference>
<evidence type="ECO:0000313" key="3">
    <source>
        <dbReference type="EMBL" id="KUE77232.1"/>
    </source>
</evidence>
<dbReference type="EMBL" id="WMZU01000003">
    <property type="protein sequence ID" value="MTS26377.1"/>
    <property type="molecule type" value="Genomic_DNA"/>
</dbReference>
<dbReference type="InterPro" id="IPR008921">
    <property type="entry name" value="DNA_pol3_clamp-load_cplx_C"/>
</dbReference>
<evidence type="ECO:0000313" key="7">
    <source>
        <dbReference type="Proteomes" id="UP000032483"/>
    </source>
</evidence>
<gene>
    <name evidence="3" type="ORF">ASJ35_04920</name>
    <name evidence="4" type="ORF">FYJ76_00135</name>
    <name evidence="6" type="ORF">GMD52_01115</name>
    <name evidence="5" type="ORF">GMD59_03635</name>
    <name evidence="2" type="ORF">TQ39_06520</name>
</gene>
<reference evidence="10 11" key="3">
    <citation type="journal article" date="2019" name="Nat. Med.">
        <title>A library of human gut bacterial isolates paired with longitudinal multiomics data enables mechanistic microbiome research.</title>
        <authorList>
            <person name="Poyet M."/>
            <person name="Groussin M."/>
            <person name="Gibbons S.M."/>
            <person name="Avila-Pacheco J."/>
            <person name="Jiang X."/>
            <person name="Kearney S.M."/>
            <person name="Perrotta A.R."/>
            <person name="Berdy B."/>
            <person name="Zhao S."/>
            <person name="Lieberman T.D."/>
            <person name="Swanson P.K."/>
            <person name="Smith M."/>
            <person name="Roesemann S."/>
            <person name="Alexander J.E."/>
            <person name="Rich S.A."/>
            <person name="Livny J."/>
            <person name="Vlamakis H."/>
            <person name="Clish C."/>
            <person name="Bullock K."/>
            <person name="Deik A."/>
            <person name="Scott J."/>
            <person name="Pierce K.A."/>
            <person name="Xavier R.J."/>
            <person name="Alm E.J."/>
        </authorList>
    </citation>
    <scope>NUCLEOTIDE SEQUENCE [LARGE SCALE GENOMIC DNA]</scope>
    <source>
        <strain evidence="5 11">BIOML-A4</strain>
        <strain evidence="6 10">BIOML-A7</strain>
    </source>
</reference>
<evidence type="ECO:0000313" key="9">
    <source>
        <dbReference type="Proteomes" id="UP000431913"/>
    </source>
</evidence>
<dbReference type="InterPro" id="IPR021886">
    <property type="entry name" value="MgsA_C"/>
</dbReference>
<sequence>MSEFMSYDPWAEITTRNGYAGDEMVAMLQKAIRRGKEEDALHAAYEMYITSPQFEEKLWRRLLCISVEDIGFGNPDAPNLVYTLFKMRQEFPYNDGDRPMFFVHAIRYLCRQKKERSSDHVKNLLNHEFEVGTKFEVPDYALDMHTRRGREMGRDVYHFLTEASRVEPYYETEGAAEIYEKYKALLESEDQGEKCPNAFEFNSWQY</sequence>
<feature type="domain" description="MgsA AAA+ ATPase C-terminal" evidence="1">
    <location>
        <begin position="56"/>
        <end position="162"/>
    </location>
</feature>
<dbReference type="Proteomes" id="UP000431913">
    <property type="component" value="Unassembled WGS sequence"/>
</dbReference>
<reference evidence="4 9" key="4">
    <citation type="submission" date="2019-08" db="EMBL/GenBank/DDBJ databases">
        <title>In-depth cultivation of the pig gut microbiome towards novel bacterial diversity and tailored functional studies.</title>
        <authorList>
            <person name="Wylensek D."/>
            <person name="Hitch T.C.A."/>
            <person name="Clavel T."/>
        </authorList>
    </citation>
    <scope>NUCLEOTIDE SEQUENCE [LARGE SCALE GENOMIC DNA]</scope>
    <source>
        <strain evidence="4 9">WCA3-601-WT-6J</strain>
    </source>
</reference>
<evidence type="ECO:0000259" key="1">
    <source>
        <dbReference type="Pfam" id="PF12002"/>
    </source>
</evidence>
<dbReference type="GO" id="GO:0006260">
    <property type="term" value="P:DNA replication"/>
    <property type="evidence" value="ECO:0007669"/>
    <property type="project" value="InterPro"/>
</dbReference>
<reference evidence="2" key="1">
    <citation type="submission" date="2015-02" db="EMBL/GenBank/DDBJ databases">
        <title>A novel member of the family Ruminococcaceae isolated from human feces.</title>
        <authorList>
            <person name="Shkoporov A.N."/>
            <person name="Chaplin A.V."/>
            <person name="Motuzova O.V."/>
            <person name="Kafarskaia L.I."/>
            <person name="Khokhlova E.V."/>
            <person name="Efimov B.A."/>
        </authorList>
    </citation>
    <scope>NUCLEOTIDE SEQUENCE [LARGE SCALE GENOMIC DNA]</scope>
    <source>
        <strain evidence="2">585-1</strain>
    </source>
</reference>
<evidence type="ECO:0000313" key="5">
    <source>
        <dbReference type="EMBL" id="MTS26377.1"/>
    </source>
</evidence>
<dbReference type="RefSeq" id="WP_009324744.1">
    <property type="nucleotide sequence ID" value="NZ_CAOJUJ010000005.1"/>
</dbReference>
<evidence type="ECO:0000313" key="10">
    <source>
        <dbReference type="Proteomes" id="UP000449193"/>
    </source>
</evidence>